<dbReference type="AlphaFoldDB" id="A0A2I6S851"/>
<reference evidence="2 3" key="1">
    <citation type="submission" date="2018-01" db="EMBL/GenBank/DDBJ databases">
        <authorList>
            <person name="Fu G.-Y."/>
        </authorList>
    </citation>
    <scope>NUCLEOTIDE SEQUENCE [LARGE SCALE GENOMIC DNA]</scope>
    <source>
        <strain evidence="2 3">SY39</strain>
    </source>
</reference>
<keyword evidence="1" id="KW-0812">Transmembrane</keyword>
<keyword evidence="1" id="KW-1133">Transmembrane helix</keyword>
<feature type="transmembrane region" description="Helical" evidence="1">
    <location>
        <begin position="65"/>
        <end position="82"/>
    </location>
</feature>
<gene>
    <name evidence="2" type="ORF">C0099_11105</name>
</gene>
<protein>
    <submittedName>
        <fullName evidence="2">Uncharacterized protein</fullName>
    </submittedName>
</protein>
<name>A0A2I6S851_9RHOO</name>
<sequence length="137" mass="14817">MRDVVISALVLAVGCFAPLMSVPLVGSITATQLRFSDGYVLLALAGLAVWFAYSDKVRLVRWPGWAALGIVTFDFVALFMRVQQAKTDMQANLEGNPFAGIAEAMAQSIQLQWGWVPLFAGAIGLVLVGHGRRLPVR</sequence>
<feature type="transmembrane region" description="Helical" evidence="1">
    <location>
        <begin position="37"/>
        <end position="53"/>
    </location>
</feature>
<dbReference type="Proteomes" id="UP000242205">
    <property type="component" value="Chromosome"/>
</dbReference>
<keyword evidence="1" id="KW-0472">Membrane</keyword>
<dbReference type="EMBL" id="CP025682">
    <property type="protein sequence ID" value="AUN95428.1"/>
    <property type="molecule type" value="Genomic_DNA"/>
</dbReference>
<organism evidence="2 3">
    <name type="scientific">Pseudazoarcus pumilus</name>
    <dbReference type="NCBI Taxonomy" id="2067960"/>
    <lineage>
        <taxon>Bacteria</taxon>
        <taxon>Pseudomonadati</taxon>
        <taxon>Pseudomonadota</taxon>
        <taxon>Betaproteobacteria</taxon>
        <taxon>Rhodocyclales</taxon>
        <taxon>Zoogloeaceae</taxon>
        <taxon>Pseudazoarcus</taxon>
    </lineage>
</organism>
<evidence type="ECO:0000313" key="2">
    <source>
        <dbReference type="EMBL" id="AUN95428.1"/>
    </source>
</evidence>
<evidence type="ECO:0000313" key="3">
    <source>
        <dbReference type="Proteomes" id="UP000242205"/>
    </source>
</evidence>
<keyword evidence="3" id="KW-1185">Reference proteome</keyword>
<dbReference type="PROSITE" id="PS51257">
    <property type="entry name" value="PROKAR_LIPOPROTEIN"/>
    <property type="match status" value="1"/>
</dbReference>
<evidence type="ECO:0000256" key="1">
    <source>
        <dbReference type="SAM" id="Phobius"/>
    </source>
</evidence>
<proteinExistence type="predicted"/>
<dbReference type="KEGG" id="atw:C0099_11105"/>
<accession>A0A2I6S851</accession>